<evidence type="ECO:0000256" key="1">
    <source>
        <dbReference type="SAM" id="SignalP"/>
    </source>
</evidence>
<comment type="caution">
    <text evidence="2">The sequence shown here is derived from an EMBL/GenBank/DDBJ whole genome shotgun (WGS) entry which is preliminary data.</text>
</comment>
<reference evidence="2 3" key="1">
    <citation type="submission" date="2016-09" db="EMBL/GenBank/DDBJ databases">
        <title>Metabolic pathway, cell adaptation mechanisms and a novel monoxygenase revealed through proteogenomic-transcription analysis of a Sphingomonas haloaromaticamans strain degrading the fungicide ortho-phenylphenol.</title>
        <authorList>
            <person name="Perruchon C."/>
            <person name="Papadopoulou E.S."/>
            <person name="Rousidou C."/>
            <person name="Vasileiadis S."/>
            <person name="Tanou G."/>
            <person name="Amoutzias G."/>
            <person name="Molassiotis A."/>
            <person name="Karpouzas D.G."/>
        </authorList>
    </citation>
    <scope>NUCLEOTIDE SEQUENCE [LARGE SCALE GENOMIC DNA]</scope>
    <source>
        <strain evidence="2 3">P3</strain>
    </source>
</reference>
<dbReference type="RefSeq" id="WP_139181802.1">
    <property type="nucleotide sequence ID" value="NZ_MIPT01000001.1"/>
</dbReference>
<dbReference type="OrthoDB" id="594865at2"/>
<sequence>MKQVVSGAAMASFLIAMLPGAPALAATPGDVRDLVGARASAGESALESRGYTFQHGSTGDDRKWTYWWNRDKKQCLSVSTVDGRYDAITSTPAADCGQKGGGGDTAAAVAVGAAALIGVIALAHKSHNHDDGQHYSDSQSEADYERGYRDGLYNQSYHNYSRSDAYASGYSAGVEQRNQETAYRPNHPRGGYGDYVNLSDISYQDWERAQSELSRRGFRQVDRDSNSDGGHTAYYWNGGTSQCVAIATRSGRVTDVTTVRKRVCS</sequence>
<evidence type="ECO:0000313" key="2">
    <source>
        <dbReference type="EMBL" id="OHT22217.1"/>
    </source>
</evidence>
<accession>A0A1S1HJJ3</accession>
<name>A0A1S1HJJ3_9SPHN</name>
<evidence type="ECO:0000313" key="3">
    <source>
        <dbReference type="Proteomes" id="UP000179467"/>
    </source>
</evidence>
<organism evidence="2 3">
    <name type="scientific">Edaphosphingomonas haloaromaticamans</name>
    <dbReference type="NCBI Taxonomy" id="653954"/>
    <lineage>
        <taxon>Bacteria</taxon>
        <taxon>Pseudomonadati</taxon>
        <taxon>Pseudomonadota</taxon>
        <taxon>Alphaproteobacteria</taxon>
        <taxon>Sphingomonadales</taxon>
        <taxon>Rhizorhabdaceae</taxon>
        <taxon>Edaphosphingomonas</taxon>
    </lineage>
</organism>
<dbReference type="Proteomes" id="UP000179467">
    <property type="component" value="Unassembled WGS sequence"/>
</dbReference>
<dbReference type="AlphaFoldDB" id="A0A1S1HJJ3"/>
<evidence type="ECO:0008006" key="4">
    <source>
        <dbReference type="Google" id="ProtNLM"/>
    </source>
</evidence>
<proteinExistence type="predicted"/>
<dbReference type="EMBL" id="MIPT01000001">
    <property type="protein sequence ID" value="OHT22217.1"/>
    <property type="molecule type" value="Genomic_DNA"/>
</dbReference>
<feature type="signal peptide" evidence="1">
    <location>
        <begin position="1"/>
        <end position="25"/>
    </location>
</feature>
<protein>
    <recommendedName>
        <fullName evidence="4">PepSY domain-containing protein</fullName>
    </recommendedName>
</protein>
<feature type="chain" id="PRO_5012322822" description="PepSY domain-containing protein" evidence="1">
    <location>
        <begin position="26"/>
        <end position="265"/>
    </location>
</feature>
<keyword evidence="3" id="KW-1185">Reference proteome</keyword>
<keyword evidence="1" id="KW-0732">Signal</keyword>
<gene>
    <name evidence="2" type="ORF">BHE75_04241</name>
</gene>